<dbReference type="Proteomes" id="UP000283374">
    <property type="component" value="Unassembled WGS sequence"/>
</dbReference>
<comment type="caution">
    <text evidence="2">The sequence shown here is derived from an EMBL/GenBank/DDBJ whole genome shotgun (WGS) entry which is preliminary data.</text>
</comment>
<dbReference type="AlphaFoldDB" id="A0A413RHH6"/>
<dbReference type="PANTHER" id="PTHR35908:SF1">
    <property type="entry name" value="CONSERVED PROTEIN"/>
    <property type="match status" value="1"/>
</dbReference>
<dbReference type="Gene3D" id="3.10.180.10">
    <property type="entry name" value="2,3-Dihydroxybiphenyl 1,2-Dioxygenase, domain 1"/>
    <property type="match status" value="1"/>
</dbReference>
<dbReference type="SUPFAM" id="SSF54593">
    <property type="entry name" value="Glyoxalase/Bleomycin resistance protein/Dihydroxybiphenyl dioxygenase"/>
    <property type="match status" value="1"/>
</dbReference>
<dbReference type="PANTHER" id="PTHR35908">
    <property type="entry name" value="HYPOTHETICAL FUSION PROTEIN"/>
    <property type="match status" value="1"/>
</dbReference>
<dbReference type="InterPro" id="IPR041581">
    <property type="entry name" value="Glyoxalase_6"/>
</dbReference>
<evidence type="ECO:0000313" key="3">
    <source>
        <dbReference type="Proteomes" id="UP000283374"/>
    </source>
</evidence>
<protein>
    <submittedName>
        <fullName evidence="2">VOC family protein</fullName>
    </submittedName>
</protein>
<dbReference type="RefSeq" id="WP_118768629.1">
    <property type="nucleotide sequence ID" value="NZ_QWKP01000222.1"/>
</dbReference>
<evidence type="ECO:0000313" key="2">
    <source>
        <dbReference type="EMBL" id="RHA37585.1"/>
    </source>
</evidence>
<dbReference type="InterPro" id="IPR037523">
    <property type="entry name" value="VOC_core"/>
</dbReference>
<dbReference type="PROSITE" id="PS51819">
    <property type="entry name" value="VOC"/>
    <property type="match status" value="1"/>
</dbReference>
<sequence length="120" mass="12734">MTISLGMITFDTTDAPGLAQWWARQTGGSVHADYGDEFVLVRPASGTGPILAFQQIADPTPGKNRVHLDLSAPDREAEVDRLLGDGATLVARHEEGGFPWAVLADPDGNQFCVAQASDEG</sequence>
<reference evidence="2 3" key="1">
    <citation type="submission" date="2018-08" db="EMBL/GenBank/DDBJ databases">
        <title>Cellulomonas rhizosphaerae sp. nov., a novel actinomycete isolated from soil.</title>
        <authorList>
            <person name="Tian Y."/>
        </authorList>
    </citation>
    <scope>NUCLEOTIDE SEQUENCE [LARGE SCALE GENOMIC DNA]</scope>
    <source>
        <strain evidence="2 3">NEAU-TCZ24</strain>
    </source>
</reference>
<name>A0A413RHH6_9CELL</name>
<accession>A0A413RHH6</accession>
<dbReference type="EMBL" id="QWKP01000222">
    <property type="protein sequence ID" value="RHA37585.1"/>
    <property type="molecule type" value="Genomic_DNA"/>
</dbReference>
<proteinExistence type="predicted"/>
<gene>
    <name evidence="2" type="ORF">D1825_17130</name>
</gene>
<keyword evidence="3" id="KW-1185">Reference proteome</keyword>
<evidence type="ECO:0000259" key="1">
    <source>
        <dbReference type="PROSITE" id="PS51819"/>
    </source>
</evidence>
<dbReference type="OrthoDB" id="15077at2"/>
<dbReference type="CDD" id="cd06587">
    <property type="entry name" value="VOC"/>
    <property type="match status" value="1"/>
</dbReference>
<dbReference type="InterPro" id="IPR029068">
    <property type="entry name" value="Glyas_Bleomycin-R_OHBP_Dase"/>
</dbReference>
<feature type="domain" description="VOC" evidence="1">
    <location>
        <begin position="4"/>
        <end position="116"/>
    </location>
</feature>
<dbReference type="Pfam" id="PF18029">
    <property type="entry name" value="Glyoxalase_6"/>
    <property type="match status" value="1"/>
</dbReference>
<organism evidence="2 3">
    <name type="scientific">Cellulomonas rhizosphaerae</name>
    <dbReference type="NCBI Taxonomy" id="2293719"/>
    <lineage>
        <taxon>Bacteria</taxon>
        <taxon>Bacillati</taxon>
        <taxon>Actinomycetota</taxon>
        <taxon>Actinomycetes</taxon>
        <taxon>Micrococcales</taxon>
        <taxon>Cellulomonadaceae</taxon>
        <taxon>Cellulomonas</taxon>
    </lineage>
</organism>